<protein>
    <submittedName>
        <fullName evidence="2">7572_t:CDS:1</fullName>
    </submittedName>
</protein>
<dbReference type="EMBL" id="CAJVPJ010001421">
    <property type="protein sequence ID" value="CAG8590574.1"/>
    <property type="molecule type" value="Genomic_DNA"/>
</dbReference>
<evidence type="ECO:0000313" key="2">
    <source>
        <dbReference type="EMBL" id="CAG8590574.1"/>
    </source>
</evidence>
<dbReference type="AlphaFoldDB" id="A0A9N9C4M3"/>
<accession>A0A9N9C4M3</accession>
<keyword evidence="3" id="KW-1185">Reference proteome</keyword>
<feature type="compositionally biased region" description="Basic and acidic residues" evidence="1">
    <location>
        <begin position="1"/>
        <end position="12"/>
    </location>
</feature>
<evidence type="ECO:0000256" key="1">
    <source>
        <dbReference type="SAM" id="MobiDB-lite"/>
    </source>
</evidence>
<dbReference type="Proteomes" id="UP000789572">
    <property type="component" value="Unassembled WGS sequence"/>
</dbReference>
<sequence length="574" mass="65303">MVKVNEGDRDSSPRGGKKVPRSAKKDVSRNSVITNYFPRIPNQNGSQVKNGTISKPVYIVDSEDEDKDVPEVIEDDEDDLLLNTTFDFSPPEILNRLREGDETDETGLRRGTRVRKNIVQEGFVPTVEAVPLRGGPRSQEYYAKNGQRSQPSYQYSLSSLLREKQARDKKGYNIEFLEQSLDNDISMDDIDDPFTDFDRENVTANIIPEYQREHLQKIIAEEQRICFERQLNFFESIPERLRDPTLVTNDFLTRDAVYRLLLEASSDDASTHEILCSNWISQQYKVGWKLPVEVVKWLLEVVSFESNEILAGAAYHTLKRLAEIYTSAKEYGAPPALLGCRCRVAERAIQMSSLSESSSCWAYLDNLRLLLRIVVPLIEIKWLSFSTHDDIRKAISALVRLSFDVRLRCLSSDLELTIGSLLDAIDDSQWALQVKLLCKDITWSIGGSLYFNVALLARLPISKRGLLLRRLLAFNFLLSKKADPWSLDKVDISQPISLEPILGLFSDSSPTFKITKNTDYDELAVLVSILGFALDDENQLRQNKQVTEELISKIKQLQGKIVDHKAAFIERTKG</sequence>
<gene>
    <name evidence="2" type="ORF">POCULU_LOCUS6953</name>
</gene>
<proteinExistence type="predicted"/>
<organism evidence="2 3">
    <name type="scientific">Paraglomus occultum</name>
    <dbReference type="NCBI Taxonomy" id="144539"/>
    <lineage>
        <taxon>Eukaryota</taxon>
        <taxon>Fungi</taxon>
        <taxon>Fungi incertae sedis</taxon>
        <taxon>Mucoromycota</taxon>
        <taxon>Glomeromycotina</taxon>
        <taxon>Glomeromycetes</taxon>
        <taxon>Paraglomerales</taxon>
        <taxon>Paraglomeraceae</taxon>
        <taxon>Paraglomus</taxon>
    </lineage>
</organism>
<name>A0A9N9C4M3_9GLOM</name>
<dbReference type="OrthoDB" id="5599613at2759"/>
<evidence type="ECO:0000313" key="3">
    <source>
        <dbReference type="Proteomes" id="UP000789572"/>
    </source>
</evidence>
<reference evidence="2" key="1">
    <citation type="submission" date="2021-06" db="EMBL/GenBank/DDBJ databases">
        <authorList>
            <person name="Kallberg Y."/>
            <person name="Tangrot J."/>
            <person name="Rosling A."/>
        </authorList>
    </citation>
    <scope>NUCLEOTIDE SEQUENCE</scope>
    <source>
        <strain evidence="2">IA702</strain>
    </source>
</reference>
<feature type="region of interest" description="Disordered" evidence="1">
    <location>
        <begin position="1"/>
        <end position="30"/>
    </location>
</feature>
<comment type="caution">
    <text evidence="2">The sequence shown here is derived from an EMBL/GenBank/DDBJ whole genome shotgun (WGS) entry which is preliminary data.</text>
</comment>